<dbReference type="AlphaFoldDB" id="A0A832ZYK6"/>
<proteinExistence type="predicted"/>
<keyword evidence="1" id="KW-0472">Membrane</keyword>
<feature type="transmembrane region" description="Helical" evidence="1">
    <location>
        <begin position="119"/>
        <end position="144"/>
    </location>
</feature>
<accession>A0A832ZYK6</accession>
<gene>
    <name evidence="2" type="ORF">EYH55_03365</name>
</gene>
<keyword evidence="1" id="KW-0812">Transmembrane</keyword>
<organism evidence="2 3">
    <name type="scientific">Methanothermococcus okinawensis</name>
    <dbReference type="NCBI Taxonomy" id="155863"/>
    <lineage>
        <taxon>Archaea</taxon>
        <taxon>Methanobacteriati</taxon>
        <taxon>Methanobacteriota</taxon>
        <taxon>Methanomada group</taxon>
        <taxon>Methanococci</taxon>
        <taxon>Methanococcales</taxon>
        <taxon>Methanococcaceae</taxon>
        <taxon>Methanothermococcus</taxon>
    </lineage>
</organism>
<feature type="transmembrane region" description="Helical" evidence="1">
    <location>
        <begin position="165"/>
        <end position="185"/>
    </location>
</feature>
<comment type="caution">
    <text evidence="2">The sequence shown here is derived from an EMBL/GenBank/DDBJ whole genome shotgun (WGS) entry which is preliminary data.</text>
</comment>
<evidence type="ECO:0000313" key="2">
    <source>
        <dbReference type="EMBL" id="HIQ32504.1"/>
    </source>
</evidence>
<name>A0A832ZYK6_9EURY</name>
<feature type="transmembrane region" description="Helical" evidence="1">
    <location>
        <begin position="94"/>
        <end position="113"/>
    </location>
</feature>
<reference evidence="2" key="1">
    <citation type="journal article" date="2020" name="ISME J.">
        <title>Gammaproteobacteria mediating utilization of methyl-, sulfur- and petroleum organic compounds in deep ocean hydrothermal plumes.</title>
        <authorList>
            <person name="Zhou Z."/>
            <person name="Liu Y."/>
            <person name="Pan J."/>
            <person name="Cron B.R."/>
            <person name="Toner B.M."/>
            <person name="Anantharaman K."/>
            <person name="Breier J.A."/>
            <person name="Dick G.J."/>
            <person name="Li M."/>
        </authorList>
    </citation>
    <scope>NUCLEOTIDE SEQUENCE</scope>
    <source>
        <strain evidence="2">SZUA-1534</strain>
    </source>
</reference>
<protein>
    <submittedName>
        <fullName evidence="2">Uncharacterized protein</fullName>
    </submittedName>
</protein>
<keyword evidence="1" id="KW-1133">Transmembrane helix</keyword>
<dbReference type="Proteomes" id="UP000623215">
    <property type="component" value="Unassembled WGS sequence"/>
</dbReference>
<dbReference type="EMBL" id="DQVW01000058">
    <property type="protein sequence ID" value="HIQ32504.1"/>
    <property type="molecule type" value="Genomic_DNA"/>
</dbReference>
<sequence>MLSKVVVFLSSFLTPSNPEGAIKTVEYVASKKFEVVSSSISSHVDHSYLSLVLTYFLNNSISCLVILLAYILTAYLYRREVKEDPKALEDYIDALMLIYIVTVVNPLTGILGYRLDIEHLVVIVPHGIFEFAGLALSIVTGLTLAERILPLECLQSSKGIFTGDIILKIIVALMLIGFAALLEPLDWMIYQYSLYYGEDLLELLVKTYLGILKFLPYSVLPVGLFQHLYNR</sequence>
<evidence type="ECO:0000313" key="3">
    <source>
        <dbReference type="Proteomes" id="UP000623215"/>
    </source>
</evidence>
<evidence type="ECO:0000256" key="1">
    <source>
        <dbReference type="SAM" id="Phobius"/>
    </source>
</evidence>
<feature type="transmembrane region" description="Helical" evidence="1">
    <location>
        <begin position="205"/>
        <end position="225"/>
    </location>
</feature>
<feature type="transmembrane region" description="Helical" evidence="1">
    <location>
        <begin position="48"/>
        <end position="73"/>
    </location>
</feature>